<keyword evidence="3" id="KW-1185">Reference proteome</keyword>
<keyword evidence="1" id="KW-0812">Transmembrane</keyword>
<name>A0A0M4U2Z7_9GAMM</name>
<evidence type="ECO:0000313" key="2">
    <source>
        <dbReference type="EMBL" id="ALF58656.1"/>
    </source>
</evidence>
<dbReference type="AlphaFoldDB" id="A0A0M4U2Z7"/>
<dbReference type="KEGG" id="pur:AOC03_00180"/>
<keyword evidence="1" id="KW-1133">Transmembrane helix</keyword>
<accession>A0A0M4U2Z7</accession>
<dbReference type="OrthoDB" id="6657525at2"/>
<sequence length="185" mass="20840">MKKLWSVLTKTHNFHLSKHLIIPVNILHIFLVIAAILALLIIKACTPQPSIETIANTKSASKQQKIAEIEDSINNSYARLAAQHADICPKLLQKEVDKDTIERVAEVMVDEHCDYFLYPRTGQKIAITVNNSQIEALLIVPDLHNFADGDYEVASYDKHVIRLSYNGATYKPERLSYDVAISVND</sequence>
<reference evidence="2 3" key="1">
    <citation type="submission" date="2015-09" db="EMBL/GenBank/DDBJ databases">
        <title>Complete genome of Psychrobacter urativorans R10.10B.</title>
        <authorList>
            <person name="See-Too W.S."/>
            <person name="Chan K.G."/>
        </authorList>
    </citation>
    <scope>NUCLEOTIDE SEQUENCE [LARGE SCALE GENOMIC DNA]</scope>
    <source>
        <strain evidence="2 3">R10.10B</strain>
    </source>
</reference>
<dbReference type="RefSeq" id="WP_062533045.1">
    <property type="nucleotide sequence ID" value="NZ_CP012678.1"/>
</dbReference>
<evidence type="ECO:0000313" key="3">
    <source>
        <dbReference type="Proteomes" id="UP000059847"/>
    </source>
</evidence>
<keyword evidence="1" id="KW-0472">Membrane</keyword>
<feature type="transmembrane region" description="Helical" evidence="1">
    <location>
        <begin position="20"/>
        <end position="42"/>
    </location>
</feature>
<proteinExistence type="predicted"/>
<evidence type="ECO:0000256" key="1">
    <source>
        <dbReference type="SAM" id="Phobius"/>
    </source>
</evidence>
<protein>
    <submittedName>
        <fullName evidence="2">Uncharacterized protein</fullName>
    </submittedName>
</protein>
<dbReference type="Proteomes" id="UP000059847">
    <property type="component" value="Chromosome"/>
</dbReference>
<organism evidence="2 3">
    <name type="scientific">Psychrobacter urativorans</name>
    <dbReference type="NCBI Taxonomy" id="45610"/>
    <lineage>
        <taxon>Bacteria</taxon>
        <taxon>Pseudomonadati</taxon>
        <taxon>Pseudomonadota</taxon>
        <taxon>Gammaproteobacteria</taxon>
        <taxon>Moraxellales</taxon>
        <taxon>Moraxellaceae</taxon>
        <taxon>Psychrobacter</taxon>
    </lineage>
</organism>
<dbReference type="EMBL" id="CP012678">
    <property type="protein sequence ID" value="ALF58656.1"/>
    <property type="molecule type" value="Genomic_DNA"/>
</dbReference>
<gene>
    <name evidence="2" type="ORF">AOC03_00180</name>
</gene>